<gene>
    <name evidence="2" type="ORF">niasHT_012173</name>
</gene>
<dbReference type="EMBL" id="JBICBT010000650">
    <property type="protein sequence ID" value="KAL3106434.1"/>
    <property type="molecule type" value="Genomic_DNA"/>
</dbReference>
<protein>
    <submittedName>
        <fullName evidence="2">Uncharacterized protein</fullName>
    </submittedName>
</protein>
<name>A0ABD2KVW1_9BILA</name>
<feature type="compositionally biased region" description="Polar residues" evidence="1">
    <location>
        <begin position="90"/>
        <end position="100"/>
    </location>
</feature>
<keyword evidence="3" id="KW-1185">Reference proteome</keyword>
<comment type="caution">
    <text evidence="2">The sequence shown here is derived from an EMBL/GenBank/DDBJ whole genome shotgun (WGS) entry which is preliminary data.</text>
</comment>
<feature type="region of interest" description="Disordered" evidence="1">
    <location>
        <begin position="69"/>
        <end position="100"/>
    </location>
</feature>
<evidence type="ECO:0000256" key="1">
    <source>
        <dbReference type="SAM" id="MobiDB-lite"/>
    </source>
</evidence>
<evidence type="ECO:0000313" key="2">
    <source>
        <dbReference type="EMBL" id="KAL3106434.1"/>
    </source>
</evidence>
<sequence length="100" mass="11268">MPSTETGNFGIGLVQRKVPKMEDNVDMNNMMAMAYKFFTKTKLFSINSTVIITTVDVNVMPTQAWRHDGDANVNTTDGGRLKQWKRKNGESNPNWTITIA</sequence>
<proteinExistence type="predicted"/>
<reference evidence="2 3" key="1">
    <citation type="submission" date="2024-10" db="EMBL/GenBank/DDBJ databases">
        <authorList>
            <person name="Kim D."/>
        </authorList>
    </citation>
    <scope>NUCLEOTIDE SEQUENCE [LARGE SCALE GENOMIC DNA]</scope>
    <source>
        <strain evidence="2">BH-2024</strain>
    </source>
</reference>
<dbReference type="Proteomes" id="UP001620626">
    <property type="component" value="Unassembled WGS sequence"/>
</dbReference>
<evidence type="ECO:0000313" key="3">
    <source>
        <dbReference type="Proteomes" id="UP001620626"/>
    </source>
</evidence>
<accession>A0ABD2KVW1</accession>
<organism evidence="2 3">
    <name type="scientific">Heterodera trifolii</name>
    <dbReference type="NCBI Taxonomy" id="157864"/>
    <lineage>
        <taxon>Eukaryota</taxon>
        <taxon>Metazoa</taxon>
        <taxon>Ecdysozoa</taxon>
        <taxon>Nematoda</taxon>
        <taxon>Chromadorea</taxon>
        <taxon>Rhabditida</taxon>
        <taxon>Tylenchina</taxon>
        <taxon>Tylenchomorpha</taxon>
        <taxon>Tylenchoidea</taxon>
        <taxon>Heteroderidae</taxon>
        <taxon>Heteroderinae</taxon>
        <taxon>Heterodera</taxon>
    </lineage>
</organism>
<dbReference type="AlphaFoldDB" id="A0ABD2KVW1"/>